<gene>
    <name evidence="4" type="primary">BQ5605_C004g02739</name>
    <name evidence="4" type="ORF">BQ5605_C004G02739</name>
</gene>
<dbReference type="Proteomes" id="UP000249464">
    <property type="component" value="Unassembled WGS sequence"/>
</dbReference>
<accession>A0A2X0MBX7</accession>
<dbReference type="GO" id="GO:0005739">
    <property type="term" value="C:mitochondrion"/>
    <property type="evidence" value="ECO:0007669"/>
    <property type="project" value="TreeGrafter"/>
</dbReference>
<keyword evidence="5" id="KW-1185">Reference proteome</keyword>
<evidence type="ECO:0000313" key="5">
    <source>
        <dbReference type="Proteomes" id="UP000249464"/>
    </source>
</evidence>
<feature type="compositionally biased region" description="Low complexity" evidence="3">
    <location>
        <begin position="78"/>
        <end position="93"/>
    </location>
</feature>
<dbReference type="AlphaFoldDB" id="A0A2X0MBX7"/>
<feature type="compositionally biased region" description="Basic and acidic residues" evidence="3">
    <location>
        <begin position="103"/>
        <end position="113"/>
    </location>
</feature>
<comment type="similarity">
    <text evidence="1">Belongs to the SDHAF4 family.</text>
</comment>
<proteinExistence type="inferred from homology"/>
<dbReference type="InterPro" id="IPR012875">
    <property type="entry name" value="SDHF4"/>
</dbReference>
<dbReference type="STRING" id="796604.A0A2X0MBX7"/>
<reference evidence="4 5" key="1">
    <citation type="submission" date="2016-11" db="EMBL/GenBank/DDBJ databases">
        <authorList>
            <person name="Jaros S."/>
            <person name="Januszkiewicz K."/>
            <person name="Wedrychowicz H."/>
        </authorList>
    </citation>
    <scope>NUCLEOTIDE SEQUENCE [LARGE SCALE GENOMIC DNA]</scope>
</reference>
<dbReference type="GO" id="GO:0034553">
    <property type="term" value="P:mitochondrial respiratory chain complex II assembly"/>
    <property type="evidence" value="ECO:0007669"/>
    <property type="project" value="TreeGrafter"/>
</dbReference>
<name>A0A2X0MBX7_9BASI</name>
<evidence type="ECO:0000256" key="2">
    <source>
        <dbReference type="ARBA" id="ARBA00022170"/>
    </source>
</evidence>
<protein>
    <recommendedName>
        <fullName evidence="2">Succinate dehydrogenase assembly factor 4, mitochondrial</fullName>
    </recommendedName>
</protein>
<feature type="region of interest" description="Disordered" evidence="3">
    <location>
        <begin position="39"/>
        <end position="150"/>
    </location>
</feature>
<dbReference type="PANTHER" id="PTHR28524">
    <property type="entry name" value="SUCCINATE DEHYDROGENASE ASSEMBLY FACTOR 4, MITOCHONDRIAL"/>
    <property type="match status" value="1"/>
</dbReference>
<dbReference type="Pfam" id="PF07896">
    <property type="entry name" value="DUF1674"/>
    <property type="match status" value="1"/>
</dbReference>
<organism evidence="4 5">
    <name type="scientific">Microbotryum silenes-dioicae</name>
    <dbReference type="NCBI Taxonomy" id="796604"/>
    <lineage>
        <taxon>Eukaryota</taxon>
        <taxon>Fungi</taxon>
        <taxon>Dikarya</taxon>
        <taxon>Basidiomycota</taxon>
        <taxon>Pucciniomycotina</taxon>
        <taxon>Microbotryomycetes</taxon>
        <taxon>Microbotryales</taxon>
        <taxon>Microbotryaceae</taxon>
        <taxon>Microbotryum</taxon>
    </lineage>
</organism>
<sequence>MTLRSSAVSLARGLASSSSSSSSLPFRWTSIQNVTFQPRHFSTSHAPPNSFSRPSPPLLPRADQKEFEDLQRRVNAPASQQAQQDLEAQAELAKTVTGTEEDLTMHPDYRKTPEPTFQGDTNPETGEVGGPKREPLVHGDWSYGGRATDF</sequence>
<dbReference type="EMBL" id="FQNC01000046">
    <property type="protein sequence ID" value="SGY67061.1"/>
    <property type="molecule type" value="Genomic_DNA"/>
</dbReference>
<evidence type="ECO:0000313" key="4">
    <source>
        <dbReference type="EMBL" id="SGY67061.1"/>
    </source>
</evidence>
<evidence type="ECO:0000256" key="3">
    <source>
        <dbReference type="SAM" id="MobiDB-lite"/>
    </source>
</evidence>
<feature type="compositionally biased region" description="Basic and acidic residues" evidence="3">
    <location>
        <begin position="62"/>
        <end position="72"/>
    </location>
</feature>
<dbReference type="PANTHER" id="PTHR28524:SF3">
    <property type="entry name" value="SUCCINATE DEHYDROGENASE ASSEMBLY FACTOR 4, MITOCHONDRIAL"/>
    <property type="match status" value="1"/>
</dbReference>
<evidence type="ECO:0000256" key="1">
    <source>
        <dbReference type="ARBA" id="ARBA00005701"/>
    </source>
</evidence>
<feature type="region of interest" description="Disordered" evidence="3">
    <location>
        <begin position="1"/>
        <end position="24"/>
    </location>
</feature>